<evidence type="ECO:0000256" key="3">
    <source>
        <dbReference type="SAM" id="MobiDB-lite"/>
    </source>
</evidence>
<dbReference type="CDD" id="cd00063">
    <property type="entry name" value="FN3"/>
    <property type="match status" value="1"/>
</dbReference>
<feature type="domain" description="Fibronectin type-III" evidence="4">
    <location>
        <begin position="414"/>
        <end position="517"/>
    </location>
</feature>
<evidence type="ECO:0000256" key="1">
    <source>
        <dbReference type="ARBA" id="ARBA00023295"/>
    </source>
</evidence>
<evidence type="ECO:0000256" key="2">
    <source>
        <dbReference type="ARBA" id="ARBA00023326"/>
    </source>
</evidence>
<dbReference type="AlphaFoldDB" id="A0A1W2LYI5"/>
<dbReference type="Gene3D" id="2.60.40.10">
    <property type="entry name" value="Immunoglobulins"/>
    <property type="match status" value="1"/>
</dbReference>
<evidence type="ECO:0000313" key="5">
    <source>
        <dbReference type="EMBL" id="ONF72201.1"/>
    </source>
</evidence>
<evidence type="ECO:0000259" key="4">
    <source>
        <dbReference type="PROSITE" id="PS50853"/>
    </source>
</evidence>
<dbReference type="InterPro" id="IPR003961">
    <property type="entry name" value="FN3_dom"/>
</dbReference>
<keyword evidence="1" id="KW-0326">Glycosidase</keyword>
<protein>
    <recommendedName>
        <fullName evidence="4">Fibronectin type-III domain-containing protein</fullName>
    </recommendedName>
</protein>
<comment type="caution">
    <text evidence="5">The sequence shown here is derived from an EMBL/GenBank/DDBJ whole genome shotgun (WGS) entry which is preliminary data.</text>
</comment>
<proteinExistence type="predicted"/>
<feature type="region of interest" description="Disordered" evidence="3">
    <location>
        <begin position="495"/>
        <end position="518"/>
    </location>
</feature>
<feature type="region of interest" description="Disordered" evidence="3">
    <location>
        <begin position="308"/>
        <end position="330"/>
    </location>
</feature>
<dbReference type="Proteomes" id="UP000076660">
    <property type="component" value="Unassembled WGS sequence"/>
</dbReference>
<reference evidence="5 6" key="1">
    <citation type="submission" date="2016-12" db="EMBL/GenBank/DDBJ databases">
        <title>Amycolatopsis keratiniphila subsp. keratiniphila genome sequencing and assembly.</title>
        <authorList>
            <person name="Mayilraj S."/>
            <person name="Kaur N."/>
        </authorList>
    </citation>
    <scope>NUCLEOTIDE SEQUENCE [LARGE SCALE GENOMIC DNA]</scope>
    <source>
        <strain evidence="5 6">DSM 44409</strain>
    </source>
</reference>
<dbReference type="SUPFAM" id="SSF49265">
    <property type="entry name" value="Fibronectin type III"/>
    <property type="match status" value="1"/>
</dbReference>
<dbReference type="RefSeq" id="WP_063275239.1">
    <property type="nucleotide sequence ID" value="NZ_LQMT02000011.1"/>
</dbReference>
<feature type="region of interest" description="Disordered" evidence="3">
    <location>
        <begin position="362"/>
        <end position="420"/>
    </location>
</feature>
<keyword evidence="2" id="KW-0624">Polysaccharide degradation</keyword>
<gene>
    <name evidence="5" type="ORF">AVR91_0211385</name>
</gene>
<keyword evidence="2" id="KW-0119">Carbohydrate metabolism</keyword>
<dbReference type="InterPro" id="IPR013783">
    <property type="entry name" value="Ig-like_fold"/>
</dbReference>
<keyword evidence="1" id="KW-0378">Hydrolase</keyword>
<name>A0A1W2LYI5_9PSEU</name>
<dbReference type="InterPro" id="IPR036116">
    <property type="entry name" value="FN3_sf"/>
</dbReference>
<dbReference type="GO" id="GO:0000272">
    <property type="term" value="P:polysaccharide catabolic process"/>
    <property type="evidence" value="ECO:0007669"/>
    <property type="project" value="UniProtKB-KW"/>
</dbReference>
<sequence>MPERGFKRRLPLAVLTATCVAIVVAVATGAVKPVPGLGLTQAGHWVASPALGLVFLVNGANRSVDAQAAVPDLEPGSDVVQGDTSAYVIGQRRIVEFGKSDLTVSRSVDQPVTGERPFLLETAGGPYLVFREAGRVVRLGDAFTSIDTGGSLGDPVATSDGTVWLQRTGDGKLCRLAKGTDTVGCTVQAARGHTGALTVVGDTPAFVDTTASTLQTVTDTGLGKPLALNASFSAGAQIASADAAGRIAILEPGLRKLYFVDASGLSAGRAPGPPKTIDLSDGQYSRPTASSSAVVLLDLTRNTVVTYSPDGLPRHSMPIPPENGSPKLSRGEDKRVYIEGAQGNHVLVVDPEGTVAQVAVTADKPPVPQPTTVPPTSTTQLPPQRGNGGVRPPSQSRPKPPPPATSPKALAASPPGLPSGLRATLAGTTANVTWGAAAPNGAAVTGYRVSWTPSSGAGAGSAALDGAARSTSIPNLRDGVTYTITVAAENRAGRGAPATARVSPPAGPRPTITISRGKTGTYNETCEAPKCAKIRVVMKGFQPGTRVKVRPWSSDPDYSNEGRGCDIPASGNLTFEAFDFGQVGNQVWVVTDTGVKSNVITWQSG</sequence>
<dbReference type="EMBL" id="LQMT02000011">
    <property type="protein sequence ID" value="ONF72201.1"/>
    <property type="molecule type" value="Genomic_DNA"/>
</dbReference>
<dbReference type="GO" id="GO:0016798">
    <property type="term" value="F:hydrolase activity, acting on glycosyl bonds"/>
    <property type="evidence" value="ECO:0007669"/>
    <property type="project" value="UniProtKB-KW"/>
</dbReference>
<feature type="compositionally biased region" description="Low complexity" evidence="3">
    <location>
        <begin position="374"/>
        <end position="384"/>
    </location>
</feature>
<accession>A0A1W2LYI5</accession>
<dbReference type="SMART" id="SM00060">
    <property type="entry name" value="FN3"/>
    <property type="match status" value="1"/>
</dbReference>
<evidence type="ECO:0000313" key="6">
    <source>
        <dbReference type="Proteomes" id="UP000076660"/>
    </source>
</evidence>
<organism evidence="5 6">
    <name type="scientific">Amycolatopsis keratiniphila subsp. keratiniphila</name>
    <dbReference type="NCBI Taxonomy" id="227715"/>
    <lineage>
        <taxon>Bacteria</taxon>
        <taxon>Bacillati</taxon>
        <taxon>Actinomycetota</taxon>
        <taxon>Actinomycetes</taxon>
        <taxon>Pseudonocardiales</taxon>
        <taxon>Pseudonocardiaceae</taxon>
        <taxon>Amycolatopsis</taxon>
        <taxon>Amycolatopsis japonica group</taxon>
    </lineage>
</organism>
<dbReference type="Pfam" id="PF00041">
    <property type="entry name" value="fn3"/>
    <property type="match status" value="1"/>
</dbReference>
<dbReference type="PROSITE" id="PS50853">
    <property type="entry name" value="FN3"/>
    <property type="match status" value="1"/>
</dbReference>